<dbReference type="InterPro" id="IPR008271">
    <property type="entry name" value="Ser/Thr_kinase_AS"/>
</dbReference>
<evidence type="ECO:0000256" key="8">
    <source>
        <dbReference type="SAM" id="Phobius"/>
    </source>
</evidence>
<evidence type="ECO:0000313" key="12">
    <source>
        <dbReference type="Proteomes" id="UP000321154"/>
    </source>
</evidence>
<dbReference type="EC" id="2.7.11.1" evidence="1"/>
<evidence type="ECO:0000313" key="13">
    <source>
        <dbReference type="Proteomes" id="UP000522688"/>
    </source>
</evidence>
<evidence type="ECO:0000256" key="1">
    <source>
        <dbReference type="ARBA" id="ARBA00012513"/>
    </source>
</evidence>
<sequence>MAQSRSGEALGASYRLVELIGTGAVGEVWRVSVAGAGETEGEAASGEAAAKLLKPEHADDSALVERFVRERSVLLSLRHPGIVRVRDLVVEGDRLAIVMDLVPGGSVGDLLARSGPLPARDALTLAAEVFDALSAAHARQVTHRDVKPDNVLLAEPWRPGLTGAVRVGDFGIASVVDEKLRQTTGLLGTPQYMSPELISQGRSGAAGDVYATGVMLYELLAGRTPFAGPGTDFTVAYRHVTSTPPRLDLPDDLWAALESLLSKDPAVRPSAADAASTVRSLAGAHAGLAALPAAVAPDGFADVERPATIVRGAAAGAVTPGTIPGGASSAPQTPAGADDAATATPPAEPLPDLGSAGSATIVRPLRRPVGAPASRPDTAEEARSGRRPAWLTNRTIALAAVGVVLVAALVVGLVWLLPSGEPEATPTAPHAATASQRDPALPTGLSITRDASYDPAEGTVALTLDYAAQSAPLTGPLLEVVPGVADGDGCPPVTWTGATATRNQPSVTGVTADCAWTLTGVDVPAGGQVEITATLPATFADGAALDAWLDGAAAATTEATTDETVTGTSYPAQRLLGVQVVTPSRTVSQTPLTVTLVPVWAGGPDELNPLYSSPSTGSPSQMLVDVAGGEAGVRFADGCAGALAVSSDGLVVTALSVAPSCVLRATVGNFTNLESSPFSITTRE</sequence>
<dbReference type="GO" id="GO:0005524">
    <property type="term" value="F:ATP binding"/>
    <property type="evidence" value="ECO:0007669"/>
    <property type="project" value="UniProtKB-KW"/>
</dbReference>
<comment type="caution">
    <text evidence="11">The sequence shown here is derived from an EMBL/GenBank/DDBJ whole genome shotgun (WGS) entry which is preliminary data.</text>
</comment>
<keyword evidence="8" id="KW-0812">Transmembrane</keyword>
<gene>
    <name evidence="11" type="ORF">FB463_002193</name>
    <name evidence="10" type="ORF">FFA01_03900</name>
</gene>
<dbReference type="EMBL" id="JACGWW010000002">
    <property type="protein sequence ID" value="MBA8813944.1"/>
    <property type="molecule type" value="Genomic_DNA"/>
</dbReference>
<dbReference type="Proteomes" id="UP000522688">
    <property type="component" value="Unassembled WGS sequence"/>
</dbReference>
<keyword evidence="12" id="KW-1185">Reference proteome</keyword>
<reference evidence="11 13" key="2">
    <citation type="submission" date="2020-07" db="EMBL/GenBank/DDBJ databases">
        <title>Sequencing the genomes of 1000 actinobacteria strains.</title>
        <authorList>
            <person name="Klenk H.-P."/>
        </authorList>
    </citation>
    <scope>NUCLEOTIDE SEQUENCE [LARGE SCALE GENOMIC DNA]</scope>
    <source>
        <strain evidence="11 13">DSM 10309</strain>
    </source>
</reference>
<feature type="domain" description="Protein kinase" evidence="9">
    <location>
        <begin position="14"/>
        <end position="288"/>
    </location>
</feature>
<keyword evidence="4" id="KW-0547">Nucleotide-binding</keyword>
<dbReference type="SUPFAM" id="SSF56112">
    <property type="entry name" value="Protein kinase-like (PK-like)"/>
    <property type="match status" value="1"/>
</dbReference>
<dbReference type="Gene3D" id="3.30.200.20">
    <property type="entry name" value="Phosphorylase Kinase, domain 1"/>
    <property type="match status" value="1"/>
</dbReference>
<dbReference type="PROSITE" id="PS00108">
    <property type="entry name" value="PROTEIN_KINASE_ST"/>
    <property type="match status" value="1"/>
</dbReference>
<dbReference type="Proteomes" id="UP000321154">
    <property type="component" value="Unassembled WGS sequence"/>
</dbReference>
<accession>A0A7W3PJN3</accession>
<keyword evidence="3 11" id="KW-0808">Transferase</keyword>
<dbReference type="InterPro" id="IPR011009">
    <property type="entry name" value="Kinase-like_dom_sf"/>
</dbReference>
<dbReference type="GO" id="GO:0004674">
    <property type="term" value="F:protein serine/threonine kinase activity"/>
    <property type="evidence" value="ECO:0007669"/>
    <property type="project" value="UniProtKB-KW"/>
</dbReference>
<keyword evidence="6" id="KW-0067">ATP-binding</keyword>
<evidence type="ECO:0000259" key="9">
    <source>
        <dbReference type="PROSITE" id="PS50011"/>
    </source>
</evidence>
<evidence type="ECO:0000256" key="2">
    <source>
        <dbReference type="ARBA" id="ARBA00022527"/>
    </source>
</evidence>
<keyword evidence="8" id="KW-1133">Transmembrane helix</keyword>
<dbReference type="AlphaFoldDB" id="A0A7W3PJN3"/>
<dbReference type="EMBL" id="BJUV01000003">
    <property type="protein sequence ID" value="GEK82081.1"/>
    <property type="molecule type" value="Genomic_DNA"/>
</dbReference>
<reference evidence="10 12" key="1">
    <citation type="submission" date="2019-07" db="EMBL/GenBank/DDBJ databases">
        <title>Whole genome shotgun sequence of Frigoribacterium faeni NBRC 103066.</title>
        <authorList>
            <person name="Hosoyama A."/>
            <person name="Uohara A."/>
            <person name="Ohji S."/>
            <person name="Ichikawa N."/>
        </authorList>
    </citation>
    <scope>NUCLEOTIDE SEQUENCE [LARGE SCALE GENOMIC DNA]</scope>
    <source>
        <strain evidence="10 12">NBRC 103066</strain>
    </source>
</reference>
<feature type="region of interest" description="Disordered" evidence="7">
    <location>
        <begin position="321"/>
        <end position="386"/>
    </location>
</feature>
<feature type="region of interest" description="Disordered" evidence="7">
    <location>
        <begin position="423"/>
        <end position="450"/>
    </location>
</feature>
<feature type="transmembrane region" description="Helical" evidence="8">
    <location>
        <begin position="396"/>
        <end position="417"/>
    </location>
</feature>
<dbReference type="Gene3D" id="1.10.510.10">
    <property type="entry name" value="Transferase(Phosphotransferase) domain 1"/>
    <property type="match status" value="1"/>
</dbReference>
<dbReference type="CDD" id="cd14014">
    <property type="entry name" value="STKc_PknB_like"/>
    <property type="match status" value="1"/>
</dbReference>
<name>A0A7W3PJN3_9MICO</name>
<dbReference type="PANTHER" id="PTHR43289">
    <property type="entry name" value="MITOGEN-ACTIVATED PROTEIN KINASE KINASE KINASE 20-RELATED"/>
    <property type="match status" value="1"/>
</dbReference>
<keyword evidence="2" id="KW-0723">Serine/threonine-protein kinase</keyword>
<dbReference type="PROSITE" id="PS50011">
    <property type="entry name" value="PROTEIN_KINASE_DOM"/>
    <property type="match status" value="1"/>
</dbReference>
<keyword evidence="5 11" id="KW-0418">Kinase</keyword>
<evidence type="ECO:0000256" key="7">
    <source>
        <dbReference type="SAM" id="MobiDB-lite"/>
    </source>
</evidence>
<dbReference type="SMART" id="SM00220">
    <property type="entry name" value="S_TKc"/>
    <property type="match status" value="1"/>
</dbReference>
<dbReference type="PANTHER" id="PTHR43289:SF6">
    <property type="entry name" value="SERINE_THREONINE-PROTEIN KINASE NEKL-3"/>
    <property type="match status" value="1"/>
</dbReference>
<protein>
    <recommendedName>
        <fullName evidence="1">non-specific serine/threonine protein kinase</fullName>
        <ecNumber evidence="1">2.7.11.1</ecNumber>
    </recommendedName>
</protein>
<feature type="compositionally biased region" description="Low complexity" evidence="7">
    <location>
        <begin position="330"/>
        <end position="345"/>
    </location>
</feature>
<keyword evidence="8" id="KW-0472">Membrane</keyword>
<dbReference type="Pfam" id="PF00069">
    <property type="entry name" value="Pkinase"/>
    <property type="match status" value="1"/>
</dbReference>
<evidence type="ECO:0000256" key="4">
    <source>
        <dbReference type="ARBA" id="ARBA00022741"/>
    </source>
</evidence>
<evidence type="ECO:0000313" key="11">
    <source>
        <dbReference type="EMBL" id="MBA8813944.1"/>
    </source>
</evidence>
<organism evidence="11 13">
    <name type="scientific">Frigoribacterium faeni</name>
    <dbReference type="NCBI Taxonomy" id="145483"/>
    <lineage>
        <taxon>Bacteria</taxon>
        <taxon>Bacillati</taxon>
        <taxon>Actinomycetota</taxon>
        <taxon>Actinomycetes</taxon>
        <taxon>Micrococcales</taxon>
        <taxon>Microbacteriaceae</taxon>
        <taxon>Frigoribacterium</taxon>
    </lineage>
</organism>
<evidence type="ECO:0000256" key="6">
    <source>
        <dbReference type="ARBA" id="ARBA00022840"/>
    </source>
</evidence>
<evidence type="ECO:0000256" key="3">
    <source>
        <dbReference type="ARBA" id="ARBA00022679"/>
    </source>
</evidence>
<feature type="compositionally biased region" description="Low complexity" evidence="7">
    <location>
        <begin position="423"/>
        <end position="434"/>
    </location>
</feature>
<evidence type="ECO:0000313" key="10">
    <source>
        <dbReference type="EMBL" id="GEK82081.1"/>
    </source>
</evidence>
<proteinExistence type="predicted"/>
<dbReference type="OrthoDB" id="9762169at2"/>
<dbReference type="RefSeq" id="WP_146852447.1">
    <property type="nucleotide sequence ID" value="NZ_BAAAHR010000003.1"/>
</dbReference>
<dbReference type="InterPro" id="IPR000719">
    <property type="entry name" value="Prot_kinase_dom"/>
</dbReference>
<evidence type="ECO:0000256" key="5">
    <source>
        <dbReference type="ARBA" id="ARBA00022777"/>
    </source>
</evidence>